<reference evidence="1 2" key="1">
    <citation type="submission" date="2017-11" db="EMBL/GenBank/DDBJ databases">
        <title>The genome of Rhizophagus clarus HR1 reveals common genetic basis of auxotrophy among arbuscular mycorrhizal fungi.</title>
        <authorList>
            <person name="Kobayashi Y."/>
        </authorList>
    </citation>
    <scope>NUCLEOTIDE SEQUENCE [LARGE SCALE GENOMIC DNA]</scope>
    <source>
        <strain evidence="1 2">HR1</strain>
    </source>
</reference>
<sequence>MISHVDPSTLNKRINQIDQMIEASENFIEEIKNNILEDTKEIYDVFIQIDIRDKGEDLDYLEIINKLEMENESFMKNDDDIEAMYIEDEILKINEYNIYWNNNLVKWAYRRWSKIISQAKWKHELLHCKLVEDLFINNYKDELDWETSLEFISNRNQCRKMVCNSQDSLDRTYKIKNLLTILPTYKLLYDRGTNKIKTLICPRCEEDEETWEHIWICNQNELNIKDIIENTIIKLEKNINGQPYENEINNKEQERRRR</sequence>
<dbReference type="AlphaFoldDB" id="A0A2Z6Q684"/>
<organism evidence="1 2">
    <name type="scientific">Rhizophagus clarus</name>
    <dbReference type="NCBI Taxonomy" id="94130"/>
    <lineage>
        <taxon>Eukaryota</taxon>
        <taxon>Fungi</taxon>
        <taxon>Fungi incertae sedis</taxon>
        <taxon>Mucoromycota</taxon>
        <taxon>Glomeromycotina</taxon>
        <taxon>Glomeromycetes</taxon>
        <taxon>Glomerales</taxon>
        <taxon>Glomeraceae</taxon>
        <taxon>Rhizophagus</taxon>
    </lineage>
</organism>
<gene>
    <name evidence="1" type="ORF">RclHR1_12090004</name>
</gene>
<dbReference type="EMBL" id="BEXD01000235">
    <property type="protein sequence ID" value="GBB85590.1"/>
    <property type="molecule type" value="Genomic_DNA"/>
</dbReference>
<keyword evidence="2" id="KW-1185">Reference proteome</keyword>
<dbReference type="Proteomes" id="UP000247702">
    <property type="component" value="Unassembled WGS sequence"/>
</dbReference>
<evidence type="ECO:0000313" key="1">
    <source>
        <dbReference type="EMBL" id="GBB85590.1"/>
    </source>
</evidence>
<evidence type="ECO:0000313" key="2">
    <source>
        <dbReference type="Proteomes" id="UP000247702"/>
    </source>
</evidence>
<name>A0A2Z6Q684_9GLOM</name>
<protein>
    <submittedName>
        <fullName evidence="1">Uncharacterized protein</fullName>
    </submittedName>
</protein>
<accession>A0A2Z6Q684</accession>
<comment type="caution">
    <text evidence="1">The sequence shown here is derived from an EMBL/GenBank/DDBJ whole genome shotgun (WGS) entry which is preliminary data.</text>
</comment>
<proteinExistence type="predicted"/>